<feature type="non-terminal residue" evidence="1">
    <location>
        <position position="82"/>
    </location>
</feature>
<proteinExistence type="predicted"/>
<name>A0A3P7R9C3_CYLGO</name>
<dbReference type="EMBL" id="UYRV01131892">
    <property type="protein sequence ID" value="VDN37499.1"/>
    <property type="molecule type" value="Genomic_DNA"/>
</dbReference>
<accession>A0A3P7R9C3</accession>
<gene>
    <name evidence="1" type="ORF">CGOC_LOCUS13486</name>
</gene>
<protein>
    <submittedName>
        <fullName evidence="1">Uncharacterized protein</fullName>
    </submittedName>
</protein>
<reference evidence="1 2" key="1">
    <citation type="submission" date="2018-11" db="EMBL/GenBank/DDBJ databases">
        <authorList>
            <consortium name="Pathogen Informatics"/>
        </authorList>
    </citation>
    <scope>NUCLEOTIDE SEQUENCE [LARGE SCALE GENOMIC DNA]</scope>
</reference>
<evidence type="ECO:0000313" key="1">
    <source>
        <dbReference type="EMBL" id="VDN37499.1"/>
    </source>
</evidence>
<dbReference type="Proteomes" id="UP000271889">
    <property type="component" value="Unassembled WGS sequence"/>
</dbReference>
<keyword evidence="2" id="KW-1185">Reference proteome</keyword>
<sequence length="82" mass="9324">MADDNVTCEKTPIWRARLNTAKYIAAHGMRMAAEAYQVGEVYSLVYTDDITELESDKYYTDYTCRTFVVLGVDPAKGRIFEA</sequence>
<dbReference type="AlphaFoldDB" id="A0A3P7R9C3"/>
<evidence type="ECO:0000313" key="2">
    <source>
        <dbReference type="Proteomes" id="UP000271889"/>
    </source>
</evidence>
<organism evidence="1 2">
    <name type="scientific">Cylicostephanus goldi</name>
    <name type="common">Nematode worm</name>
    <dbReference type="NCBI Taxonomy" id="71465"/>
    <lineage>
        <taxon>Eukaryota</taxon>
        <taxon>Metazoa</taxon>
        <taxon>Ecdysozoa</taxon>
        <taxon>Nematoda</taxon>
        <taxon>Chromadorea</taxon>
        <taxon>Rhabditida</taxon>
        <taxon>Rhabditina</taxon>
        <taxon>Rhabditomorpha</taxon>
        <taxon>Strongyloidea</taxon>
        <taxon>Strongylidae</taxon>
        <taxon>Cylicostephanus</taxon>
    </lineage>
</organism>